<dbReference type="InterPro" id="IPR011990">
    <property type="entry name" value="TPR-like_helical_dom_sf"/>
</dbReference>
<organism evidence="3 5">
    <name type="scientific">Didymodactylos carnosus</name>
    <dbReference type="NCBI Taxonomy" id="1234261"/>
    <lineage>
        <taxon>Eukaryota</taxon>
        <taxon>Metazoa</taxon>
        <taxon>Spiralia</taxon>
        <taxon>Gnathifera</taxon>
        <taxon>Rotifera</taxon>
        <taxon>Eurotatoria</taxon>
        <taxon>Bdelloidea</taxon>
        <taxon>Philodinida</taxon>
        <taxon>Philodinidae</taxon>
        <taxon>Didymodactylos</taxon>
    </lineage>
</organism>
<evidence type="ECO:0000313" key="4">
    <source>
        <dbReference type="EMBL" id="CAF4292223.1"/>
    </source>
</evidence>
<dbReference type="EMBL" id="CAJOBC010082800">
    <property type="protein sequence ID" value="CAF4292223.1"/>
    <property type="molecule type" value="Genomic_DNA"/>
</dbReference>
<dbReference type="SUPFAM" id="SSF48452">
    <property type="entry name" value="TPR-like"/>
    <property type="match status" value="1"/>
</dbReference>
<gene>
    <name evidence="3" type="ORF">GPM918_LOCUS33131</name>
    <name evidence="4" type="ORF">SRO942_LOCUS33812</name>
</gene>
<comment type="caution">
    <text evidence="3">The sequence shown here is derived from an EMBL/GenBank/DDBJ whole genome shotgun (WGS) entry which is preliminary data.</text>
</comment>
<keyword evidence="5" id="KW-1185">Reference proteome</keyword>
<dbReference type="PROSITE" id="PS50280">
    <property type="entry name" value="SET"/>
    <property type="match status" value="1"/>
</dbReference>
<dbReference type="Proteomes" id="UP000681722">
    <property type="component" value="Unassembled WGS sequence"/>
</dbReference>
<evidence type="ECO:0000313" key="3">
    <source>
        <dbReference type="EMBL" id="CAF1398139.1"/>
    </source>
</evidence>
<evidence type="ECO:0000256" key="1">
    <source>
        <dbReference type="SAM" id="MobiDB-lite"/>
    </source>
</evidence>
<evidence type="ECO:0000259" key="2">
    <source>
        <dbReference type="PROSITE" id="PS50280"/>
    </source>
</evidence>
<dbReference type="PROSITE" id="PS51257">
    <property type="entry name" value="PROKAR_LIPOPROTEIN"/>
    <property type="match status" value="1"/>
</dbReference>
<dbReference type="AlphaFoldDB" id="A0A815KTS8"/>
<name>A0A815KTS8_9BILA</name>
<feature type="compositionally biased region" description="Basic and acidic residues" evidence="1">
    <location>
        <begin position="49"/>
        <end position="64"/>
    </location>
</feature>
<dbReference type="OrthoDB" id="5945798at2759"/>
<dbReference type="Pfam" id="PF00856">
    <property type="entry name" value="SET"/>
    <property type="match status" value="1"/>
</dbReference>
<dbReference type="PANTHER" id="PTHR47643">
    <property type="entry name" value="TPR DOMAIN PROTEIN (AFU_ORTHOLOGUE AFUA_5G12710)"/>
    <property type="match status" value="1"/>
</dbReference>
<dbReference type="SUPFAM" id="SSF82199">
    <property type="entry name" value="SET domain"/>
    <property type="match status" value="1"/>
</dbReference>
<dbReference type="InterPro" id="IPR046341">
    <property type="entry name" value="SET_dom_sf"/>
</dbReference>
<dbReference type="Gene3D" id="1.25.40.10">
    <property type="entry name" value="Tetratricopeptide repeat domain"/>
    <property type="match status" value="1"/>
</dbReference>
<accession>A0A815KTS8</accession>
<feature type="region of interest" description="Disordered" evidence="1">
    <location>
        <begin position="49"/>
        <end position="70"/>
    </location>
</feature>
<dbReference type="PANTHER" id="PTHR47643:SF2">
    <property type="entry name" value="TPR DOMAIN PROTEIN (AFU_ORTHOLOGUE AFUA_5G12710)"/>
    <property type="match status" value="1"/>
</dbReference>
<sequence>MPKSHSTLVVQTTIISSSCGCPHRACRSQTCSRLREKVINRMMKHDSLDCNNKDSDQKKAKQNDETTETTHSSLIKFTHKKVDYVLNNLFAADNEIHNLEDRSVSYEQPIARFVILCKHETFRAEMQENLKTHKYFIYRNGLKTQLQSRQICLNSNFSEDILQHNVERLKQATVIKINEMKINTVHKNSVLYCRIVANPVFTQRAVYTVIEDQNGDCLRLALYNWPYIMSTKQIKKIEYIMKCINSLLSMDTNLILLDPWLKVSIDRSFSLRCDSNVNIVMIDYLDKCLNINSINEAKKLGNDAYSVDDNLRAIDYYSFGLEMIKSRKTNLSIMIMVEQMKQMFQEHFPFKSVQSPTLKSVVQFDDKDEVRLLSNRSICYLNEHHYDLVTKDCLDALKRYRGSGIVESTLTQTEFQIDDIFAKCLYRLICSLICLNSLNQAEIILKKWKYILKPESLNIYNQRFEIIEHELIRLKEELKGNYNLENIFQQSNNLLINTNEKRQQTSVFYIEHIHAQFQRHDYFEIRPCTQDEIVKNGYDKYSYGVYAKRNIEPGTLLLVEQAFSSVDVYSLKYYLDNEISLSLNIIETSKQQTSSSSISWNNDKHVHIYSDQTIRLINEIEKHLLISRTNSTFNKIKLIQPIRKYLQKLKEDSQENETNDNSTILQEKESLDDSPTTTCSNPLYIPWKLIFEAQERNPFKTKNIIGWWPTAQMINHSCLPNCIWFIVDCYLFIYVCSTGVKQGEELKINYGQLWDTSYTNRSYQLRQFGIKECQCSLCIYDRTNLNEIQNELKKFNNYRTLCLQQNISNQKRFQYYKCLKEIYVKMCEKFHQRPIGFVNEIVLLQQITNLLEIEDENDGEIYKYVRTEWNEQLQYLLKETRYKESKRNPLYFYGLHTKFLCHYYNLFNTDLSLNESQRWLKTIERLTSVYTFKSSSSQKLTAVQLNDKYMDYLISTQTCFITKNRNGYRSLTCTCDNGHIRCGECSKKKNEKDENCDI</sequence>
<reference evidence="3" key="1">
    <citation type="submission" date="2021-02" db="EMBL/GenBank/DDBJ databases">
        <authorList>
            <person name="Nowell W R."/>
        </authorList>
    </citation>
    <scope>NUCLEOTIDE SEQUENCE</scope>
</reference>
<dbReference type="InterPro" id="IPR053209">
    <property type="entry name" value="Gramillin-biosynth_MTr"/>
</dbReference>
<feature type="domain" description="SET" evidence="2">
    <location>
        <begin position="521"/>
        <end position="751"/>
    </location>
</feature>
<proteinExistence type="predicted"/>
<protein>
    <recommendedName>
        <fullName evidence="2">SET domain-containing protein</fullName>
    </recommendedName>
</protein>
<dbReference type="InterPro" id="IPR001214">
    <property type="entry name" value="SET_dom"/>
</dbReference>
<dbReference type="Gene3D" id="2.170.270.10">
    <property type="entry name" value="SET domain"/>
    <property type="match status" value="1"/>
</dbReference>
<dbReference type="EMBL" id="CAJNOQ010017380">
    <property type="protein sequence ID" value="CAF1398139.1"/>
    <property type="molecule type" value="Genomic_DNA"/>
</dbReference>
<dbReference type="Proteomes" id="UP000663829">
    <property type="component" value="Unassembled WGS sequence"/>
</dbReference>
<feature type="region of interest" description="Disordered" evidence="1">
    <location>
        <begin position="650"/>
        <end position="677"/>
    </location>
</feature>
<evidence type="ECO:0000313" key="5">
    <source>
        <dbReference type="Proteomes" id="UP000663829"/>
    </source>
</evidence>